<dbReference type="InParanoid" id="B0E194"/>
<name>B0E194_LACBS</name>
<dbReference type="HOGENOM" id="CLU_3014594_0_0_1"/>
<evidence type="ECO:0000313" key="1">
    <source>
        <dbReference type="EMBL" id="EDQ99383.1"/>
    </source>
</evidence>
<reference evidence="1 2" key="1">
    <citation type="journal article" date="2008" name="Nature">
        <title>The genome of Laccaria bicolor provides insights into mycorrhizal symbiosis.</title>
        <authorList>
            <person name="Martin F."/>
            <person name="Aerts A."/>
            <person name="Ahren D."/>
            <person name="Brun A."/>
            <person name="Danchin E.G.J."/>
            <person name="Duchaussoy F."/>
            <person name="Gibon J."/>
            <person name="Kohler A."/>
            <person name="Lindquist E."/>
            <person name="Pereda V."/>
            <person name="Salamov A."/>
            <person name="Shapiro H.J."/>
            <person name="Wuyts J."/>
            <person name="Blaudez D."/>
            <person name="Buee M."/>
            <person name="Brokstein P."/>
            <person name="Canbaeck B."/>
            <person name="Cohen D."/>
            <person name="Courty P.E."/>
            <person name="Coutinho P.M."/>
            <person name="Delaruelle C."/>
            <person name="Detter J.C."/>
            <person name="Deveau A."/>
            <person name="DiFazio S."/>
            <person name="Duplessis S."/>
            <person name="Fraissinet-Tachet L."/>
            <person name="Lucic E."/>
            <person name="Frey-Klett P."/>
            <person name="Fourrey C."/>
            <person name="Feussner I."/>
            <person name="Gay G."/>
            <person name="Grimwood J."/>
            <person name="Hoegger P.J."/>
            <person name="Jain P."/>
            <person name="Kilaru S."/>
            <person name="Labbe J."/>
            <person name="Lin Y.C."/>
            <person name="Legue V."/>
            <person name="Le Tacon F."/>
            <person name="Marmeisse R."/>
            <person name="Melayah D."/>
            <person name="Montanini B."/>
            <person name="Muratet M."/>
            <person name="Nehls U."/>
            <person name="Niculita-Hirzel H."/>
            <person name="Oudot-Le Secq M.P."/>
            <person name="Peter M."/>
            <person name="Quesneville H."/>
            <person name="Rajashekar B."/>
            <person name="Reich M."/>
            <person name="Rouhier N."/>
            <person name="Schmutz J."/>
            <person name="Yin T."/>
            <person name="Chalot M."/>
            <person name="Henrissat B."/>
            <person name="Kuees U."/>
            <person name="Lucas S."/>
            <person name="Van de Peer Y."/>
            <person name="Podila G.K."/>
            <person name="Polle A."/>
            <person name="Pukkila P.J."/>
            <person name="Richardson P.M."/>
            <person name="Rouze P."/>
            <person name="Sanders I.R."/>
            <person name="Stajich J.E."/>
            <person name="Tunlid A."/>
            <person name="Tuskan G."/>
            <person name="Grigoriev I.V."/>
        </authorList>
    </citation>
    <scope>NUCLEOTIDE SEQUENCE [LARGE SCALE GENOMIC DNA]</scope>
    <source>
        <strain evidence="2">S238N-H82 / ATCC MYA-4686</strain>
    </source>
</reference>
<protein>
    <submittedName>
        <fullName evidence="1">Predicted protein</fullName>
    </submittedName>
</protein>
<dbReference type="Proteomes" id="UP000001194">
    <property type="component" value="Unassembled WGS sequence"/>
</dbReference>
<keyword evidence="2" id="KW-1185">Reference proteome</keyword>
<evidence type="ECO:0000313" key="2">
    <source>
        <dbReference type="Proteomes" id="UP000001194"/>
    </source>
</evidence>
<dbReference type="KEGG" id="lbc:LACBIDRAFT_316608"/>
<dbReference type="AlphaFoldDB" id="B0E194"/>
<gene>
    <name evidence="1" type="ORF">LACBIDRAFT_316608</name>
</gene>
<accession>B0E194</accession>
<dbReference type="RefSeq" id="XP_001889934.1">
    <property type="nucleotide sequence ID" value="XM_001889899.1"/>
</dbReference>
<dbReference type="EMBL" id="DS547165">
    <property type="protein sequence ID" value="EDQ99383.1"/>
    <property type="molecule type" value="Genomic_DNA"/>
</dbReference>
<dbReference type="GeneID" id="6085600"/>
<sequence length="56" mass="6364">MHPHHNRLLIYYSCPAFASDFSTNPIANTSFSFAFPRLQLGKPSLLHVASLNFLSW</sequence>
<proteinExistence type="predicted"/>
<organism evidence="2">
    <name type="scientific">Laccaria bicolor (strain S238N-H82 / ATCC MYA-4686)</name>
    <name type="common">Bicoloured deceiver</name>
    <name type="synonym">Laccaria laccata var. bicolor</name>
    <dbReference type="NCBI Taxonomy" id="486041"/>
    <lineage>
        <taxon>Eukaryota</taxon>
        <taxon>Fungi</taxon>
        <taxon>Dikarya</taxon>
        <taxon>Basidiomycota</taxon>
        <taxon>Agaricomycotina</taxon>
        <taxon>Agaricomycetes</taxon>
        <taxon>Agaricomycetidae</taxon>
        <taxon>Agaricales</taxon>
        <taxon>Agaricineae</taxon>
        <taxon>Hydnangiaceae</taxon>
        <taxon>Laccaria</taxon>
    </lineage>
</organism>